<dbReference type="Gene3D" id="3.40.50.2000">
    <property type="entry name" value="Glycogen Phosphorylase B"/>
    <property type="match status" value="2"/>
</dbReference>
<evidence type="ECO:0000259" key="1">
    <source>
        <dbReference type="Pfam" id="PF13439"/>
    </source>
</evidence>
<organism evidence="2 3">
    <name type="scientific">Hymenobacter citatus</name>
    <dbReference type="NCBI Taxonomy" id="2763506"/>
    <lineage>
        <taxon>Bacteria</taxon>
        <taxon>Pseudomonadati</taxon>
        <taxon>Bacteroidota</taxon>
        <taxon>Cytophagia</taxon>
        <taxon>Cytophagales</taxon>
        <taxon>Hymenobacteraceae</taxon>
        <taxon>Hymenobacter</taxon>
    </lineage>
</organism>
<feature type="domain" description="Glycosyltransferase subfamily 4-like N-terminal" evidence="1">
    <location>
        <begin position="13"/>
        <end position="159"/>
    </location>
</feature>
<keyword evidence="3" id="KW-1185">Reference proteome</keyword>
<dbReference type="InterPro" id="IPR028098">
    <property type="entry name" value="Glyco_trans_4-like_N"/>
</dbReference>
<dbReference type="PANTHER" id="PTHR12526">
    <property type="entry name" value="GLYCOSYLTRANSFERASE"/>
    <property type="match status" value="1"/>
</dbReference>
<name>A0ABR7MKP5_9BACT</name>
<dbReference type="EMBL" id="JACSCY010000008">
    <property type="protein sequence ID" value="MBC6611659.1"/>
    <property type="molecule type" value="Genomic_DNA"/>
</dbReference>
<dbReference type="Pfam" id="PF13692">
    <property type="entry name" value="Glyco_trans_1_4"/>
    <property type="match status" value="1"/>
</dbReference>
<proteinExistence type="predicted"/>
<dbReference type="SUPFAM" id="SSF53756">
    <property type="entry name" value="UDP-Glycosyltransferase/glycogen phosphorylase"/>
    <property type="match status" value="1"/>
</dbReference>
<accession>A0ABR7MKP5</accession>
<gene>
    <name evidence="2" type="ORF">H8B15_12035</name>
</gene>
<dbReference type="RefSeq" id="WP_187319938.1">
    <property type="nucleotide sequence ID" value="NZ_JACSCY010000008.1"/>
</dbReference>
<evidence type="ECO:0000313" key="2">
    <source>
        <dbReference type="EMBL" id="MBC6611659.1"/>
    </source>
</evidence>
<evidence type="ECO:0000313" key="3">
    <source>
        <dbReference type="Proteomes" id="UP000622017"/>
    </source>
</evidence>
<sequence>MRILIAIEDLRTGGAQVFAMRLAEALHNHGHQVWLYCHYANYINKELLQRIAPDIPVIAFDAGLPGLDWLLLKAQGALRRLKLSISLREQLVERHLKRIVQQLNIQLVNSHTIKSDYVATAATSGLQPIVPVVITMHGCYEDFLHMPGQAEVTFKSKRALAQTAGLVYLTQKNLEIFSTPDVRPLADIAHAQIYNGFEGQFSTVDKLPTRAQLDIKEEDIVFGMVARGIQEKGWQYALDSFHQVHQVQPDSHLILVGESEYLNKLKAENTSSAVHFIGFAQNPIDWVQLFDVGLLPSYFASESLPNSIAEYLFCGIPAVATRIGEIPAMLAVSDGGEAGILLEQNVHGLTHPEELTAAMQRYADEKDFLAAHKVLARQCFEKFRMDKCIAAYEKLFAQVQPR</sequence>
<dbReference type="CDD" id="cd03801">
    <property type="entry name" value="GT4_PimA-like"/>
    <property type="match status" value="1"/>
</dbReference>
<comment type="caution">
    <text evidence="2">The sequence shown here is derived from an EMBL/GenBank/DDBJ whole genome shotgun (WGS) entry which is preliminary data.</text>
</comment>
<dbReference type="PANTHER" id="PTHR12526:SF630">
    <property type="entry name" value="GLYCOSYLTRANSFERASE"/>
    <property type="match status" value="1"/>
</dbReference>
<reference evidence="2 3" key="1">
    <citation type="submission" date="2020-08" db="EMBL/GenBank/DDBJ databases">
        <title>Hymenobacter sp.</title>
        <authorList>
            <person name="Kim M.K."/>
        </authorList>
    </citation>
    <scope>NUCLEOTIDE SEQUENCE [LARGE SCALE GENOMIC DNA]</scope>
    <source>
        <strain evidence="2 3">BT507</strain>
    </source>
</reference>
<dbReference type="Proteomes" id="UP000622017">
    <property type="component" value="Unassembled WGS sequence"/>
</dbReference>
<dbReference type="Pfam" id="PF13439">
    <property type="entry name" value="Glyco_transf_4"/>
    <property type="match status" value="1"/>
</dbReference>
<protein>
    <submittedName>
        <fullName evidence="2">Glycosyltransferase family 4 protein</fullName>
    </submittedName>
</protein>